<evidence type="ECO:0008006" key="3">
    <source>
        <dbReference type="Google" id="ProtNLM"/>
    </source>
</evidence>
<dbReference type="RefSeq" id="WP_163249721.1">
    <property type="nucleotide sequence ID" value="NZ_SXDP01000013.1"/>
</dbReference>
<dbReference type="EMBL" id="SXDP01000013">
    <property type="protein sequence ID" value="NEZ47833.1"/>
    <property type="molecule type" value="Genomic_DNA"/>
</dbReference>
<keyword evidence="2" id="KW-1185">Reference proteome</keyword>
<gene>
    <name evidence="1" type="ORF">FDF74_11635</name>
</gene>
<sequence>MSTSTFYRRKKERNYTVLDNTFIKDKNLSAKAKGIMCYLLHLPEDWEIYMFEIQRNFRDGKDSIRSGVRELEKNGYLKKERLHDDKGKFNGYHYEIIENPSFQPFMENPKTEKPYTDYPKTENPPLLNTNNILNTNIQNTIDRVKENLWKLYPNKKGKVTAFKKLNNILKKYSSEEIERCINRYSKEVKGKDKQYIQHGSTFFNGTYVDYLDSNYNHTDTKDKKQKNTSDVIL</sequence>
<dbReference type="Proteomes" id="UP000473885">
    <property type="component" value="Unassembled WGS sequence"/>
</dbReference>
<accession>A0A6M0RCA6</accession>
<evidence type="ECO:0000313" key="2">
    <source>
        <dbReference type="Proteomes" id="UP000473885"/>
    </source>
</evidence>
<protein>
    <recommendedName>
        <fullName evidence="3">Helix-turn-helix domain-containing protein</fullName>
    </recommendedName>
</protein>
<proteinExistence type="predicted"/>
<name>A0A6M0RCA6_9CLOT</name>
<organism evidence="1 2">
    <name type="scientific">Clostridium niameyense</name>
    <dbReference type="NCBI Taxonomy" id="1622073"/>
    <lineage>
        <taxon>Bacteria</taxon>
        <taxon>Bacillati</taxon>
        <taxon>Bacillota</taxon>
        <taxon>Clostridia</taxon>
        <taxon>Eubacteriales</taxon>
        <taxon>Clostridiaceae</taxon>
        <taxon>Clostridium</taxon>
    </lineage>
</organism>
<evidence type="ECO:0000313" key="1">
    <source>
        <dbReference type="EMBL" id="NEZ47833.1"/>
    </source>
</evidence>
<dbReference type="AlphaFoldDB" id="A0A6M0RCA6"/>
<reference evidence="1 2" key="1">
    <citation type="submission" date="2019-04" db="EMBL/GenBank/DDBJ databases">
        <title>Genome sequencing of Clostridium botulinum Groups I-IV and Clostridium butyricum.</title>
        <authorList>
            <person name="Brunt J."/>
            <person name="Van Vliet A.H.M."/>
            <person name="Stringer S.C."/>
            <person name="Carter A.T."/>
            <person name="Peck M.W."/>
        </authorList>
    </citation>
    <scope>NUCLEOTIDE SEQUENCE [LARGE SCALE GENOMIC DNA]</scope>
    <source>
        <strain evidence="1 2">IFR 18/094</strain>
    </source>
</reference>
<comment type="caution">
    <text evidence="1">The sequence shown here is derived from an EMBL/GenBank/DDBJ whole genome shotgun (WGS) entry which is preliminary data.</text>
</comment>